<reference evidence="2 3" key="1">
    <citation type="submission" date="2019-02" db="EMBL/GenBank/DDBJ databases">
        <title>Deep-cultivation of Planctomycetes and their phenomic and genomic characterization uncovers novel biology.</title>
        <authorList>
            <person name="Wiegand S."/>
            <person name="Jogler M."/>
            <person name="Boedeker C."/>
            <person name="Pinto D."/>
            <person name="Vollmers J."/>
            <person name="Rivas-Marin E."/>
            <person name="Kohn T."/>
            <person name="Peeters S.H."/>
            <person name="Heuer A."/>
            <person name="Rast P."/>
            <person name="Oberbeckmann S."/>
            <person name="Bunk B."/>
            <person name="Jeske O."/>
            <person name="Meyerdierks A."/>
            <person name="Storesund J.E."/>
            <person name="Kallscheuer N."/>
            <person name="Luecker S."/>
            <person name="Lage O.M."/>
            <person name="Pohl T."/>
            <person name="Merkel B.J."/>
            <person name="Hornburger P."/>
            <person name="Mueller R.-W."/>
            <person name="Bruemmer F."/>
            <person name="Labrenz M."/>
            <person name="Spormann A.M."/>
            <person name="Op den Camp H."/>
            <person name="Overmann J."/>
            <person name="Amann R."/>
            <person name="Jetten M.S.M."/>
            <person name="Mascher T."/>
            <person name="Medema M.H."/>
            <person name="Devos D.P."/>
            <person name="Kaster A.-K."/>
            <person name="Ovreas L."/>
            <person name="Rohde M."/>
            <person name="Galperin M.Y."/>
            <person name="Jogler C."/>
        </authorList>
    </citation>
    <scope>NUCLEOTIDE SEQUENCE [LARGE SCALE GENOMIC DNA]</scope>
    <source>
        <strain evidence="2 3">Spa11</strain>
    </source>
</reference>
<dbReference type="AlphaFoldDB" id="A0A518K5X2"/>
<evidence type="ECO:0000313" key="3">
    <source>
        <dbReference type="Proteomes" id="UP000316426"/>
    </source>
</evidence>
<dbReference type="SUPFAM" id="SSF48452">
    <property type="entry name" value="TPR-like"/>
    <property type="match status" value="1"/>
</dbReference>
<evidence type="ECO:0000256" key="1">
    <source>
        <dbReference type="SAM" id="MobiDB-lite"/>
    </source>
</evidence>
<sequence>MFGNPANSCKLPLAEKGKKAMDRNPQLRTEDAAARAQRLHSRGRHRSAIAVLTVALCRDGDAAGLWRLRGAVHHAMQQWKTALADVEHAQLLAPLGVESQLVLADGYAFTGKPELAVVAYEHLLTRGDHPPETYAAIYRGLVHCQRRDLAIECCRAAVRANPDDHAAYFAMAHCMAALRYSATYIAAVLEKAVEAAPDRDVYCVSLALQLTRCQRLEEAYAHLCEASINAIESMACACSVKLLVQLCEWAKDAERGGILSEQLERLMQRRSATE</sequence>
<feature type="compositionally biased region" description="Basic and acidic residues" evidence="1">
    <location>
        <begin position="13"/>
        <end position="22"/>
    </location>
</feature>
<dbReference type="Gene3D" id="1.25.40.10">
    <property type="entry name" value="Tetratricopeptide repeat domain"/>
    <property type="match status" value="2"/>
</dbReference>
<organism evidence="2 3">
    <name type="scientific">Botrimarina mediterranea</name>
    <dbReference type="NCBI Taxonomy" id="2528022"/>
    <lineage>
        <taxon>Bacteria</taxon>
        <taxon>Pseudomonadati</taxon>
        <taxon>Planctomycetota</taxon>
        <taxon>Planctomycetia</taxon>
        <taxon>Pirellulales</taxon>
        <taxon>Lacipirellulaceae</taxon>
        <taxon>Botrimarina</taxon>
    </lineage>
</organism>
<dbReference type="InterPro" id="IPR011990">
    <property type="entry name" value="TPR-like_helical_dom_sf"/>
</dbReference>
<evidence type="ECO:0000313" key="2">
    <source>
        <dbReference type="EMBL" id="QDV73191.1"/>
    </source>
</evidence>
<proteinExistence type="predicted"/>
<accession>A0A518K5X2</accession>
<name>A0A518K5X2_9BACT</name>
<feature type="region of interest" description="Disordered" evidence="1">
    <location>
        <begin position="1"/>
        <end position="26"/>
    </location>
</feature>
<keyword evidence="3" id="KW-1185">Reference proteome</keyword>
<dbReference type="KEGG" id="bmei:Spa11_13850"/>
<gene>
    <name evidence="2" type="ORF">Spa11_13850</name>
</gene>
<dbReference type="EMBL" id="CP036349">
    <property type="protein sequence ID" value="QDV73191.1"/>
    <property type="molecule type" value="Genomic_DNA"/>
</dbReference>
<protein>
    <submittedName>
        <fullName evidence="2">Uncharacterized protein</fullName>
    </submittedName>
</protein>
<dbReference type="Proteomes" id="UP000316426">
    <property type="component" value="Chromosome"/>
</dbReference>